<evidence type="ECO:0000313" key="4">
    <source>
        <dbReference type="Proteomes" id="UP000539350"/>
    </source>
</evidence>
<dbReference type="Pfam" id="PF00892">
    <property type="entry name" value="EamA"/>
    <property type="match status" value="2"/>
</dbReference>
<keyword evidence="1" id="KW-1133">Transmembrane helix</keyword>
<dbReference type="InterPro" id="IPR000620">
    <property type="entry name" value="EamA_dom"/>
</dbReference>
<dbReference type="PANTHER" id="PTHR22911:SF103">
    <property type="entry name" value="BLR2811 PROTEIN"/>
    <property type="match status" value="1"/>
</dbReference>
<gene>
    <name evidence="3" type="ORF">H2508_07975</name>
</gene>
<protein>
    <submittedName>
        <fullName evidence="3">DMT family transporter</fullName>
    </submittedName>
</protein>
<name>A0A7W2YJW8_9GAMM</name>
<feature type="transmembrane region" description="Helical" evidence="1">
    <location>
        <begin position="206"/>
        <end position="224"/>
    </location>
</feature>
<feature type="transmembrane region" description="Helical" evidence="1">
    <location>
        <begin position="258"/>
        <end position="276"/>
    </location>
</feature>
<keyword evidence="1" id="KW-0472">Membrane</keyword>
<evidence type="ECO:0000313" key="3">
    <source>
        <dbReference type="EMBL" id="MBA6413044.1"/>
    </source>
</evidence>
<feature type="transmembrane region" description="Helical" evidence="1">
    <location>
        <begin position="176"/>
        <end position="194"/>
    </location>
</feature>
<feature type="domain" description="EamA" evidence="2">
    <location>
        <begin position="8"/>
        <end position="138"/>
    </location>
</feature>
<dbReference type="RefSeq" id="WP_182171585.1">
    <property type="nucleotide sequence ID" value="NZ_JACFXU010000014.1"/>
</dbReference>
<feature type="domain" description="EamA" evidence="2">
    <location>
        <begin position="145"/>
        <end position="275"/>
    </location>
</feature>
<comment type="caution">
    <text evidence="3">The sequence shown here is derived from an EMBL/GenBank/DDBJ whole genome shotgun (WGS) entry which is preliminary data.</text>
</comment>
<proteinExistence type="predicted"/>
<evidence type="ECO:0000259" key="2">
    <source>
        <dbReference type="Pfam" id="PF00892"/>
    </source>
</evidence>
<feature type="transmembrane region" description="Helical" evidence="1">
    <location>
        <begin position="36"/>
        <end position="55"/>
    </location>
</feature>
<dbReference type="Gene3D" id="1.10.3730.20">
    <property type="match status" value="1"/>
</dbReference>
<sequence>MTGKTVNSAILLLIIGNAIALVSDVLIKLLGSDTPVFQFAFIRCAITLLLLLPLWKQINHARLFEGAAVHFFRAHAHLAGIACMVIALGSLPLATANAIFYVAPILVMLLSVFIFRESLTRLSLLAVFCGFAGIVVILRPVEFNWAAIMALGSAASLAINAVMVRMLPKQQSTVHTLFLTYLMVLPASFLLMLYEGAPWNPLIMKTAIGSAVLILAYNVTVILAYRQVAANQVTSAEYTGLIWAVAIGWLWFDEVPDLWFVLGSCMIVIPLILISLKQRRLSRAESHFVTMSDLPDSSQ</sequence>
<feature type="transmembrane region" description="Helical" evidence="1">
    <location>
        <begin position="9"/>
        <end position="30"/>
    </location>
</feature>
<accession>A0A7W2YJW8</accession>
<dbReference type="AlphaFoldDB" id="A0A7W2YJW8"/>
<keyword evidence="1" id="KW-0812">Transmembrane</keyword>
<feature type="transmembrane region" description="Helical" evidence="1">
    <location>
        <begin position="236"/>
        <end position="252"/>
    </location>
</feature>
<feature type="transmembrane region" description="Helical" evidence="1">
    <location>
        <begin position="94"/>
        <end position="115"/>
    </location>
</feature>
<dbReference type="SUPFAM" id="SSF103481">
    <property type="entry name" value="Multidrug resistance efflux transporter EmrE"/>
    <property type="match status" value="2"/>
</dbReference>
<dbReference type="InterPro" id="IPR037185">
    <property type="entry name" value="EmrE-like"/>
</dbReference>
<feature type="transmembrane region" description="Helical" evidence="1">
    <location>
        <begin position="67"/>
        <end position="88"/>
    </location>
</feature>
<reference evidence="3 4" key="1">
    <citation type="submission" date="2020-07" db="EMBL/GenBank/DDBJ databases">
        <title>Halieaceae bacterium, F7430, whole genome shotgun sequencing project.</title>
        <authorList>
            <person name="Jiang S."/>
            <person name="Liu Z.W."/>
            <person name="Du Z.J."/>
        </authorList>
    </citation>
    <scope>NUCLEOTIDE SEQUENCE [LARGE SCALE GENOMIC DNA]</scope>
    <source>
        <strain evidence="3 4">F7430</strain>
    </source>
</reference>
<keyword evidence="4" id="KW-1185">Reference proteome</keyword>
<feature type="transmembrane region" description="Helical" evidence="1">
    <location>
        <begin position="122"/>
        <end position="139"/>
    </location>
</feature>
<dbReference type="EMBL" id="JACFXU010000014">
    <property type="protein sequence ID" value="MBA6413044.1"/>
    <property type="molecule type" value="Genomic_DNA"/>
</dbReference>
<organism evidence="3 4">
    <name type="scientific">Sediminihaliea albiluteola</name>
    <dbReference type="NCBI Taxonomy" id="2758564"/>
    <lineage>
        <taxon>Bacteria</taxon>
        <taxon>Pseudomonadati</taxon>
        <taxon>Pseudomonadota</taxon>
        <taxon>Gammaproteobacteria</taxon>
        <taxon>Cellvibrionales</taxon>
        <taxon>Halieaceae</taxon>
        <taxon>Sediminihaliea</taxon>
    </lineage>
</organism>
<evidence type="ECO:0000256" key="1">
    <source>
        <dbReference type="SAM" id="Phobius"/>
    </source>
</evidence>
<feature type="transmembrane region" description="Helical" evidence="1">
    <location>
        <begin position="145"/>
        <end position="164"/>
    </location>
</feature>
<dbReference type="Proteomes" id="UP000539350">
    <property type="component" value="Unassembled WGS sequence"/>
</dbReference>
<dbReference type="PANTHER" id="PTHR22911">
    <property type="entry name" value="ACYL-MALONYL CONDENSING ENZYME-RELATED"/>
    <property type="match status" value="1"/>
</dbReference>
<dbReference type="GO" id="GO:0016020">
    <property type="term" value="C:membrane"/>
    <property type="evidence" value="ECO:0007669"/>
    <property type="project" value="InterPro"/>
</dbReference>